<dbReference type="GO" id="GO:0003700">
    <property type="term" value="F:DNA-binding transcription factor activity"/>
    <property type="evidence" value="ECO:0007669"/>
    <property type="project" value="InterPro"/>
</dbReference>
<evidence type="ECO:0000256" key="3">
    <source>
        <dbReference type="ARBA" id="ARBA00023163"/>
    </source>
</evidence>
<keyword evidence="6" id="KW-1185">Reference proteome</keyword>
<dbReference type="Pfam" id="PF00392">
    <property type="entry name" value="GntR"/>
    <property type="match status" value="1"/>
</dbReference>
<keyword evidence="3" id="KW-0804">Transcription</keyword>
<evidence type="ECO:0000256" key="1">
    <source>
        <dbReference type="ARBA" id="ARBA00023015"/>
    </source>
</evidence>
<keyword evidence="2" id="KW-0238">DNA-binding</keyword>
<dbReference type="EMBL" id="FNNU01000004">
    <property type="protein sequence ID" value="SDX41706.1"/>
    <property type="molecule type" value="Genomic_DNA"/>
</dbReference>
<dbReference type="InterPro" id="IPR008920">
    <property type="entry name" value="TF_FadR/GntR_C"/>
</dbReference>
<evidence type="ECO:0000313" key="5">
    <source>
        <dbReference type="EMBL" id="SDX41706.1"/>
    </source>
</evidence>
<evidence type="ECO:0000259" key="4">
    <source>
        <dbReference type="PROSITE" id="PS50949"/>
    </source>
</evidence>
<keyword evidence="1" id="KW-0805">Transcription regulation</keyword>
<dbReference type="Gene3D" id="1.10.10.10">
    <property type="entry name" value="Winged helix-like DNA-binding domain superfamily/Winged helix DNA-binding domain"/>
    <property type="match status" value="1"/>
</dbReference>
<gene>
    <name evidence="5" type="ORF">SAMN05216287_2855</name>
</gene>
<evidence type="ECO:0000313" key="6">
    <source>
        <dbReference type="Proteomes" id="UP000243778"/>
    </source>
</evidence>
<dbReference type="PANTHER" id="PTHR43537:SF24">
    <property type="entry name" value="GLUCONATE OPERON TRANSCRIPTIONAL REPRESSOR"/>
    <property type="match status" value="1"/>
</dbReference>
<dbReference type="InterPro" id="IPR000524">
    <property type="entry name" value="Tscrpt_reg_HTH_GntR"/>
</dbReference>
<dbReference type="SMART" id="SM00345">
    <property type="entry name" value="HTH_GNTR"/>
    <property type="match status" value="1"/>
</dbReference>
<dbReference type="PROSITE" id="PS50949">
    <property type="entry name" value="HTH_GNTR"/>
    <property type="match status" value="1"/>
</dbReference>
<dbReference type="GO" id="GO:0003677">
    <property type="term" value="F:DNA binding"/>
    <property type="evidence" value="ECO:0007669"/>
    <property type="project" value="UniProtKB-KW"/>
</dbReference>
<dbReference type="AlphaFoldDB" id="A0A1H3BIE6"/>
<dbReference type="RefSeq" id="WP_090229433.1">
    <property type="nucleotide sequence ID" value="NZ_FNNU01000004.1"/>
</dbReference>
<dbReference type="InterPro" id="IPR036390">
    <property type="entry name" value="WH_DNA-bd_sf"/>
</dbReference>
<protein>
    <submittedName>
        <fullName evidence="5">Transcriptional regulator, GntR family</fullName>
    </submittedName>
</protein>
<dbReference type="InterPro" id="IPR011711">
    <property type="entry name" value="GntR_C"/>
</dbReference>
<dbReference type="OrthoDB" id="6709077at2"/>
<dbReference type="Gene3D" id="1.20.120.530">
    <property type="entry name" value="GntR ligand-binding domain-like"/>
    <property type="match status" value="1"/>
</dbReference>
<accession>A0A1H3BIE6</accession>
<dbReference type="Pfam" id="PF07729">
    <property type="entry name" value="FCD"/>
    <property type="match status" value="1"/>
</dbReference>
<dbReference type="SUPFAM" id="SSF46785">
    <property type="entry name" value="Winged helix' DNA-binding domain"/>
    <property type="match status" value="1"/>
</dbReference>
<dbReference type="Proteomes" id="UP000243778">
    <property type="component" value="Unassembled WGS sequence"/>
</dbReference>
<proteinExistence type="predicted"/>
<organism evidence="5 6">
    <name type="scientific">Pseudomonas kuykendallii</name>
    <dbReference type="NCBI Taxonomy" id="1007099"/>
    <lineage>
        <taxon>Bacteria</taxon>
        <taxon>Pseudomonadati</taxon>
        <taxon>Pseudomonadota</taxon>
        <taxon>Gammaproteobacteria</taxon>
        <taxon>Pseudomonadales</taxon>
        <taxon>Pseudomonadaceae</taxon>
        <taxon>Pseudomonas</taxon>
    </lineage>
</organism>
<evidence type="ECO:0000256" key="2">
    <source>
        <dbReference type="ARBA" id="ARBA00023125"/>
    </source>
</evidence>
<dbReference type="CDD" id="cd07377">
    <property type="entry name" value="WHTH_GntR"/>
    <property type="match status" value="1"/>
</dbReference>
<dbReference type="STRING" id="1007099.SAMN05216287_2855"/>
<dbReference type="InterPro" id="IPR036388">
    <property type="entry name" value="WH-like_DNA-bd_sf"/>
</dbReference>
<sequence length="219" mass="25194">MTFTAPDSVSEQIARHIAERIIHGQLKERERIQEIKVVKALNVSRGSVREALLILERRHMVDILPRRGAQVCELTPHHVKSLYALVTELYILLSDAVADRWRRPEELQPFVEVQQRLMRGMQHEDADVFIEASMEAVAATFPFADNPYLQSVVENLQPAIARTYHLAINGHPEEMKEMMNAYGHLFQAVIDRNPPRIREVVARYCQHNCQMVLAALAKR</sequence>
<dbReference type="SUPFAM" id="SSF48008">
    <property type="entry name" value="GntR ligand-binding domain-like"/>
    <property type="match status" value="1"/>
</dbReference>
<reference evidence="6" key="1">
    <citation type="submission" date="2016-10" db="EMBL/GenBank/DDBJ databases">
        <authorList>
            <person name="Varghese N."/>
            <person name="Submissions S."/>
        </authorList>
    </citation>
    <scope>NUCLEOTIDE SEQUENCE [LARGE SCALE GENOMIC DNA]</scope>
    <source>
        <strain evidence="6">NRRL B-59562</strain>
    </source>
</reference>
<feature type="domain" description="HTH gntR-type" evidence="4">
    <location>
        <begin position="7"/>
        <end position="74"/>
    </location>
</feature>
<name>A0A1H3BIE6_9PSED</name>
<dbReference type="PANTHER" id="PTHR43537">
    <property type="entry name" value="TRANSCRIPTIONAL REGULATOR, GNTR FAMILY"/>
    <property type="match status" value="1"/>
</dbReference>